<accession>A0A9X2ZF11</accession>
<evidence type="ECO:0000259" key="3">
    <source>
        <dbReference type="PROSITE" id="PS51820"/>
    </source>
</evidence>
<keyword evidence="2 4" id="KW-0378">Hydrolase</keyword>
<dbReference type="Gene3D" id="2.60.40.10">
    <property type="entry name" value="Immunoglobulins"/>
    <property type="match status" value="1"/>
</dbReference>
<dbReference type="InterPro" id="IPR026891">
    <property type="entry name" value="Fn3-like"/>
</dbReference>
<dbReference type="Pfam" id="PF07691">
    <property type="entry name" value="PA14"/>
    <property type="match status" value="1"/>
</dbReference>
<dbReference type="InterPro" id="IPR051915">
    <property type="entry name" value="Cellulose_Degrad_GH3"/>
</dbReference>
<dbReference type="Pfam" id="PF01915">
    <property type="entry name" value="Glyco_hydro_3_C"/>
    <property type="match status" value="1"/>
</dbReference>
<dbReference type="InterPro" id="IPR001764">
    <property type="entry name" value="Glyco_hydro_3_N"/>
</dbReference>
<dbReference type="InterPro" id="IPR036881">
    <property type="entry name" value="Glyco_hydro_3_C_sf"/>
</dbReference>
<dbReference type="SUPFAM" id="SSF51445">
    <property type="entry name" value="(Trans)glycosidases"/>
    <property type="match status" value="1"/>
</dbReference>
<proteinExistence type="inferred from homology"/>
<dbReference type="Gene3D" id="3.40.50.1700">
    <property type="entry name" value="Glycoside hydrolase family 3 C-terminal domain"/>
    <property type="match status" value="2"/>
</dbReference>
<dbReference type="SUPFAM" id="SSF52279">
    <property type="entry name" value="Beta-D-glucan exohydrolase, C-terminal domain"/>
    <property type="match status" value="1"/>
</dbReference>
<dbReference type="Pfam" id="PF00933">
    <property type="entry name" value="Glyco_hydro_3"/>
    <property type="match status" value="1"/>
</dbReference>
<evidence type="ECO:0000256" key="1">
    <source>
        <dbReference type="ARBA" id="ARBA00005336"/>
    </source>
</evidence>
<feature type="domain" description="PA14" evidence="3">
    <location>
        <begin position="493"/>
        <end position="631"/>
    </location>
</feature>
<dbReference type="InterPro" id="IPR037524">
    <property type="entry name" value="PA14/GLEYA"/>
</dbReference>
<protein>
    <submittedName>
        <fullName evidence="4">Glycoside hydrolase family 3 C-terminal domain-containing protein</fullName>
    </submittedName>
</protein>
<dbReference type="PANTHER" id="PTHR30620">
    <property type="entry name" value="PERIPLASMIC BETA-GLUCOSIDASE-RELATED"/>
    <property type="match status" value="1"/>
</dbReference>
<dbReference type="PANTHER" id="PTHR30620:SF123">
    <property type="entry name" value="BETA-XYLOSIDASE"/>
    <property type="match status" value="1"/>
</dbReference>
<keyword evidence="5" id="KW-1185">Reference proteome</keyword>
<dbReference type="Proteomes" id="UP001151079">
    <property type="component" value="Unassembled WGS sequence"/>
</dbReference>
<dbReference type="InterPro" id="IPR002772">
    <property type="entry name" value="Glyco_hydro_3_C"/>
</dbReference>
<dbReference type="EMBL" id="JAOZEW010000006">
    <property type="protein sequence ID" value="MCV9927546.1"/>
    <property type="molecule type" value="Genomic_DNA"/>
</dbReference>
<reference evidence="4" key="1">
    <citation type="submission" date="2022-10" db="EMBL/GenBank/DDBJ databases">
        <title>Two novel species of Flavobacterium.</title>
        <authorList>
            <person name="Liu Q."/>
            <person name="Xin Y.-H."/>
        </authorList>
    </citation>
    <scope>NUCLEOTIDE SEQUENCE</scope>
    <source>
        <strain evidence="4">LS1R49</strain>
    </source>
</reference>
<dbReference type="GO" id="GO:0009251">
    <property type="term" value="P:glucan catabolic process"/>
    <property type="evidence" value="ECO:0007669"/>
    <property type="project" value="TreeGrafter"/>
</dbReference>
<sequence>MIRLRMKKAAIIVLMTLGFFNLGFTQKKYPYQNPKLPVEDRVKDLLGRMSLEEKVRQMDMYKGEYFKDKEDFSKTKADAKIGTLGIGAIHDIYPRSAKMINDLQSDVVKKSRWGIPALIMCEMLHGYLDEGSTAFPMSIGLGATWDTNLMGRVGQAIGTEARAHGVHFGLGPNLDVGREPRWGRVAETFGEDVYLVGEIGVAMIKGMQGESLVSDRSIIAEPKHFAVHGIPQAGGNSSPVLVGERSAREDFLPSFEKAFKKGGALGTMCAYSELDGIPCAANHWLLTDVLRNEWGYKGIVVSDLGAIKYLQVTHYVADSPKESIRQAVSAGVDMQFYDFTNEFWQQTVIDLVNEKKLKTEDIDRAAGGVLRLKFLLGLFENPYTDKNLIKERFHSKENQDLALEAGRKSIVLLKNENNALPLNKDIKTIAVIGPNANASRLGGYSVKNKVGTTVLEGVKQVVGTKTNVLYEEGVPLIVIGQVIPTKFLFTPDESKNGLKGEYFNNRNLEGNPALTRIDSQLEFDWPWSPGDGVNDDDFSIRWTGYIKSDKSFDGWIGLSSDDGIRMWIDDQLVIDNWAKGATNIVTTPKNIEAGKKYKVRIEMWEGGWGARAHLRWNLEKVNFQPAIDIAKKADVAIVVLGESNELVEENRDVATLDLHGMQQELIEAIKQTGTPVVCVLLNGRPLSTNWISENIPAVIEAWFPGEAGGKAVADVLFGDYNPAGRLPVTVPKSVGQLPIYYNQKPSAIHRYVSESENPLYTFGYGLSYTTFEYSNLTLNTKEIKPDDEVKVSVAVKNTGNYDGDEVVQLYINDVYSSVTTPLKTLKGFKRIFIKKGETKQVEFTLTPDDLAIWNREMKKVVEPGDFEVMVGGNSTDLQKVSFRVVD</sequence>
<organism evidence="4 5">
    <name type="scientific">Flavobacterium shii</name>
    <dbReference type="NCBI Taxonomy" id="2987687"/>
    <lineage>
        <taxon>Bacteria</taxon>
        <taxon>Pseudomonadati</taxon>
        <taxon>Bacteroidota</taxon>
        <taxon>Flavobacteriia</taxon>
        <taxon>Flavobacteriales</taxon>
        <taxon>Flavobacteriaceae</taxon>
        <taxon>Flavobacterium</taxon>
    </lineage>
</organism>
<dbReference type="SMART" id="SM01217">
    <property type="entry name" value="Fn3_like"/>
    <property type="match status" value="1"/>
</dbReference>
<name>A0A9X2ZF11_9FLAO</name>
<dbReference type="InterPro" id="IPR011658">
    <property type="entry name" value="PA14_dom"/>
</dbReference>
<evidence type="ECO:0000313" key="5">
    <source>
        <dbReference type="Proteomes" id="UP001151079"/>
    </source>
</evidence>
<dbReference type="SUPFAM" id="SSF56988">
    <property type="entry name" value="Anthrax protective antigen"/>
    <property type="match status" value="1"/>
</dbReference>
<dbReference type="InterPro" id="IPR036962">
    <property type="entry name" value="Glyco_hydro_3_N_sf"/>
</dbReference>
<dbReference type="InterPro" id="IPR017853">
    <property type="entry name" value="GH"/>
</dbReference>
<dbReference type="Gene3D" id="3.20.20.300">
    <property type="entry name" value="Glycoside hydrolase, family 3, N-terminal domain"/>
    <property type="match status" value="1"/>
</dbReference>
<dbReference type="RefSeq" id="WP_264205683.1">
    <property type="nucleotide sequence ID" value="NZ_JAOZEW010000006.1"/>
</dbReference>
<dbReference type="PROSITE" id="PS51820">
    <property type="entry name" value="PA14"/>
    <property type="match status" value="1"/>
</dbReference>
<dbReference type="PRINTS" id="PR00133">
    <property type="entry name" value="GLHYDRLASE3"/>
</dbReference>
<evidence type="ECO:0000313" key="4">
    <source>
        <dbReference type="EMBL" id="MCV9927546.1"/>
    </source>
</evidence>
<dbReference type="GO" id="GO:0008422">
    <property type="term" value="F:beta-glucosidase activity"/>
    <property type="evidence" value="ECO:0007669"/>
    <property type="project" value="UniProtKB-ARBA"/>
</dbReference>
<evidence type="ECO:0000256" key="2">
    <source>
        <dbReference type="ARBA" id="ARBA00022801"/>
    </source>
</evidence>
<dbReference type="InterPro" id="IPR013783">
    <property type="entry name" value="Ig-like_fold"/>
</dbReference>
<comment type="similarity">
    <text evidence="1">Belongs to the glycosyl hydrolase 3 family.</text>
</comment>
<comment type="caution">
    <text evidence="4">The sequence shown here is derived from an EMBL/GenBank/DDBJ whole genome shotgun (WGS) entry which is preliminary data.</text>
</comment>
<dbReference type="AlphaFoldDB" id="A0A9X2ZF11"/>
<dbReference type="Pfam" id="PF14310">
    <property type="entry name" value="Fn3-like"/>
    <property type="match status" value="1"/>
</dbReference>
<dbReference type="SMART" id="SM00758">
    <property type="entry name" value="PA14"/>
    <property type="match status" value="1"/>
</dbReference>
<dbReference type="FunFam" id="2.60.40.10:FF:000495">
    <property type="entry name" value="Periplasmic beta-glucosidase"/>
    <property type="match status" value="1"/>
</dbReference>
<gene>
    <name evidence="4" type="ORF">OIU83_07780</name>
</gene>